<keyword evidence="3" id="KW-1185">Reference proteome</keyword>
<dbReference type="Proteomes" id="UP000054270">
    <property type="component" value="Unassembled WGS sequence"/>
</dbReference>
<accession>A0A0D2NXR0</accession>
<evidence type="ECO:0000259" key="1">
    <source>
        <dbReference type="Pfam" id="PF01636"/>
    </source>
</evidence>
<feature type="domain" description="Aminoglycoside phosphotransferase" evidence="1">
    <location>
        <begin position="95"/>
        <end position="293"/>
    </location>
</feature>
<dbReference type="AlphaFoldDB" id="A0A0D2NXR0"/>
<reference evidence="3" key="1">
    <citation type="submission" date="2014-04" db="EMBL/GenBank/DDBJ databases">
        <title>Evolutionary Origins and Diversification of the Mycorrhizal Mutualists.</title>
        <authorList>
            <consortium name="DOE Joint Genome Institute"/>
            <consortium name="Mycorrhizal Genomics Consortium"/>
            <person name="Kohler A."/>
            <person name="Kuo A."/>
            <person name="Nagy L.G."/>
            <person name="Floudas D."/>
            <person name="Copeland A."/>
            <person name="Barry K.W."/>
            <person name="Cichocki N."/>
            <person name="Veneault-Fourrey C."/>
            <person name="LaButti K."/>
            <person name="Lindquist E.A."/>
            <person name="Lipzen A."/>
            <person name="Lundell T."/>
            <person name="Morin E."/>
            <person name="Murat C."/>
            <person name="Riley R."/>
            <person name="Ohm R."/>
            <person name="Sun H."/>
            <person name="Tunlid A."/>
            <person name="Henrissat B."/>
            <person name="Grigoriev I.V."/>
            <person name="Hibbett D.S."/>
            <person name="Martin F."/>
        </authorList>
    </citation>
    <scope>NUCLEOTIDE SEQUENCE [LARGE SCALE GENOMIC DNA]</scope>
    <source>
        <strain evidence="3">FD-334 SS-4</strain>
    </source>
</reference>
<name>A0A0D2NXR0_HYPSF</name>
<dbReference type="Gene3D" id="3.90.1200.10">
    <property type="match status" value="1"/>
</dbReference>
<dbReference type="SUPFAM" id="SSF56112">
    <property type="entry name" value="Protein kinase-like (PK-like)"/>
    <property type="match status" value="1"/>
</dbReference>
<sequence>MANPDALPFYNYLGQIEYLPGYSESLGDWSPSTDESLSAEQQSVIDAVSHILHKSPIESHVRAEDVNLTLEVGSEDRSKVIARKILLQNGADLGHGVQKSKTEARLLQWLSNSTNIPVPRVLAPPDDQHGNVFIMDKLPGTMLLNIYGTFDTSAKERLVEQYAGFALNLFGLDVPRRIGTLIPATPSKSLDVIPMIGVNFHANEVFEDIRQYLAFLFAMKKSSPLIGADDGGHLSELRHHTEGLLAELLSNVTSSTLLRCVLVHRDLNDTNILVDQNGHITGVIDWEYQVLHPVVLAADYPP</sequence>
<dbReference type="OrthoDB" id="10003767at2759"/>
<proteinExistence type="predicted"/>
<dbReference type="Pfam" id="PF01636">
    <property type="entry name" value="APH"/>
    <property type="match status" value="1"/>
</dbReference>
<dbReference type="PANTHER" id="PTHR21310:SF13">
    <property type="entry name" value="AMINOGLYCOSIDE PHOSPHOTRANSFERASE DOMAIN-CONTAINING PROTEIN"/>
    <property type="match status" value="1"/>
</dbReference>
<evidence type="ECO:0000313" key="3">
    <source>
        <dbReference type="Proteomes" id="UP000054270"/>
    </source>
</evidence>
<dbReference type="InterPro" id="IPR011009">
    <property type="entry name" value="Kinase-like_dom_sf"/>
</dbReference>
<gene>
    <name evidence="2" type="ORF">HYPSUDRAFT_42404</name>
</gene>
<dbReference type="InterPro" id="IPR002575">
    <property type="entry name" value="Aminoglycoside_PTrfase"/>
</dbReference>
<dbReference type="EMBL" id="KN817560">
    <property type="protein sequence ID" value="KJA21256.1"/>
    <property type="molecule type" value="Genomic_DNA"/>
</dbReference>
<organism evidence="2 3">
    <name type="scientific">Hypholoma sublateritium (strain FD-334 SS-4)</name>
    <dbReference type="NCBI Taxonomy" id="945553"/>
    <lineage>
        <taxon>Eukaryota</taxon>
        <taxon>Fungi</taxon>
        <taxon>Dikarya</taxon>
        <taxon>Basidiomycota</taxon>
        <taxon>Agaricomycotina</taxon>
        <taxon>Agaricomycetes</taxon>
        <taxon>Agaricomycetidae</taxon>
        <taxon>Agaricales</taxon>
        <taxon>Agaricineae</taxon>
        <taxon>Strophariaceae</taxon>
        <taxon>Hypholoma</taxon>
    </lineage>
</organism>
<evidence type="ECO:0000313" key="2">
    <source>
        <dbReference type="EMBL" id="KJA21256.1"/>
    </source>
</evidence>
<dbReference type="PANTHER" id="PTHR21310">
    <property type="entry name" value="AMINOGLYCOSIDE PHOSPHOTRANSFERASE-RELATED-RELATED"/>
    <property type="match status" value="1"/>
</dbReference>
<protein>
    <recommendedName>
        <fullName evidence="1">Aminoglycoside phosphotransferase domain-containing protein</fullName>
    </recommendedName>
</protein>
<dbReference type="InterPro" id="IPR051678">
    <property type="entry name" value="AGP_Transferase"/>
</dbReference>
<dbReference type="OMA" id="CEDIERW"/>